<geneLocation type="plasmid" evidence="2">
    <name>pRAO1</name>
</geneLocation>
<accession>Q9ZN66</accession>
<keyword evidence="1" id="KW-0175">Coiled coil</keyword>
<evidence type="ECO:0000313" key="2">
    <source>
        <dbReference type="EMBL" id="BAA74512.1"/>
    </source>
</evidence>
<dbReference type="GO" id="GO:0006310">
    <property type="term" value="P:DNA recombination"/>
    <property type="evidence" value="ECO:0007669"/>
    <property type="project" value="InterPro"/>
</dbReference>
<name>Q9ZN66_9GAMM</name>
<dbReference type="AlphaFoldDB" id="Q9ZN66"/>
<proteinExistence type="predicted"/>
<reference evidence="2" key="1">
    <citation type="submission" date="1999-01" db="EMBL/GenBank/DDBJ databases">
        <title>Sequence analysis of Ruminobacter amylophilus plasmid pRAO1.</title>
        <authorList>
            <person name="Ogata K."/>
            <person name="Aminov R.I."/>
            <person name="Minato H."/>
            <person name="Tajima K."/>
            <person name="Nakamura M."/>
            <person name="Nagamine T."/>
            <person name="Benno Y."/>
        </authorList>
    </citation>
    <scope>NUCLEOTIDE SEQUENCE</scope>
    <source>
        <strain evidence="2">NIAH-3</strain>
        <plasmid evidence="2">pRAO1</plasmid>
    </source>
</reference>
<protein>
    <submittedName>
        <fullName evidence="2">Mobilization protein</fullName>
    </submittedName>
</protein>
<dbReference type="NCBIfam" id="NF041497">
    <property type="entry name" value="MobV"/>
    <property type="match status" value="1"/>
</dbReference>
<feature type="coiled-coil region" evidence="1">
    <location>
        <begin position="192"/>
        <end position="219"/>
    </location>
</feature>
<evidence type="ECO:0000256" key="1">
    <source>
        <dbReference type="SAM" id="Coils"/>
    </source>
</evidence>
<keyword evidence="2" id="KW-0614">Plasmid</keyword>
<dbReference type="InterPro" id="IPR001668">
    <property type="entry name" value="Mob_Pre"/>
</dbReference>
<dbReference type="Gene3D" id="3.30.930.30">
    <property type="match status" value="1"/>
</dbReference>
<dbReference type="CDD" id="cd17242">
    <property type="entry name" value="MobM_relaxase"/>
    <property type="match status" value="1"/>
</dbReference>
<organism evidence="2">
    <name type="scientific">Ruminobacter amylophilus</name>
    <dbReference type="NCBI Taxonomy" id="867"/>
    <lineage>
        <taxon>Bacteria</taxon>
        <taxon>Pseudomonadati</taxon>
        <taxon>Pseudomonadota</taxon>
        <taxon>Gammaproteobacteria</taxon>
        <taxon>Aeromonadales</taxon>
        <taxon>Succinivibrionaceae</taxon>
        <taxon>Ruminobacter</taxon>
    </lineage>
</organism>
<dbReference type="Pfam" id="PF01076">
    <property type="entry name" value="Mob_Pre"/>
    <property type="match status" value="1"/>
</dbReference>
<gene>
    <name evidence="2" type="primary">mob B</name>
</gene>
<dbReference type="GO" id="GO:0003677">
    <property type="term" value="F:DNA binding"/>
    <property type="evidence" value="ECO:0007669"/>
    <property type="project" value="InterPro"/>
</dbReference>
<sequence>MAHVTHYHRGSVAEILHHNSRTENYSNRDIDASRSKYNYSLSGHENDFSYYTQRLSEVHCMKRANVCTLSSWVVTLPSGVPQDQHKLFFAETVNFLKSRYGEQNCISADVHYDETTPHLHFTFIPVVFDEKKQREKVSRKELFTLKELYSFHEDLEKHLQEKLGKNIKIRTGKTEKNISVRELKQKTAQNCVEIVENAKQEAESILSKANEEKRNIEQFFAIESDVAKKYKLSKQEYDKAAELDFKAVNGQLKLPWVPVPKKLVSKLVRGYAHLQAVEETTKAIGEKAKELKSTHYDMVQLEDTLARKHQENERAWALVKELEKKLEKYEPKELKQQEKSKKRGFSR</sequence>
<dbReference type="EMBL" id="AB022866">
    <property type="protein sequence ID" value="BAA74512.1"/>
    <property type="molecule type" value="Genomic_DNA"/>
</dbReference>